<feature type="signal peptide" evidence="1">
    <location>
        <begin position="1"/>
        <end position="27"/>
    </location>
</feature>
<gene>
    <name evidence="3" type="ORF">FY036_18360</name>
</gene>
<protein>
    <submittedName>
        <fullName evidence="3">Thiosulfate oxidation carrier protein SoxY</fullName>
    </submittedName>
</protein>
<dbReference type="Gene3D" id="2.60.40.2470">
    <property type="entry name" value="SoxY domain"/>
    <property type="match status" value="1"/>
</dbReference>
<feature type="domain" description="Ig-like SoxY" evidence="2">
    <location>
        <begin position="38"/>
        <end position="146"/>
    </location>
</feature>
<keyword evidence="1" id="KW-0732">Signal</keyword>
<dbReference type="OrthoDB" id="9804570at2"/>
<reference evidence="3 4" key="1">
    <citation type="submission" date="2019-08" db="EMBL/GenBank/DDBJ databases">
        <authorList>
            <person name="Seo Y.L."/>
        </authorList>
    </citation>
    <scope>NUCLEOTIDE SEQUENCE [LARGE SCALE GENOMIC DNA]</scope>
    <source>
        <strain evidence="3 4">MaA-C15</strain>
    </source>
</reference>
<dbReference type="EMBL" id="VSZS01000066">
    <property type="protein sequence ID" value="TYR30672.1"/>
    <property type="molecule type" value="Genomic_DNA"/>
</dbReference>
<feature type="chain" id="PRO_5022955975" evidence="1">
    <location>
        <begin position="28"/>
        <end position="148"/>
    </location>
</feature>
<evidence type="ECO:0000313" key="3">
    <source>
        <dbReference type="EMBL" id="TYR30672.1"/>
    </source>
</evidence>
<evidence type="ECO:0000259" key="2">
    <source>
        <dbReference type="Pfam" id="PF13501"/>
    </source>
</evidence>
<dbReference type="Proteomes" id="UP000323258">
    <property type="component" value="Unassembled WGS sequence"/>
</dbReference>
<keyword evidence="4" id="KW-1185">Reference proteome</keyword>
<name>A0A5D4GRL4_9HYPH</name>
<evidence type="ECO:0000256" key="1">
    <source>
        <dbReference type="SAM" id="SignalP"/>
    </source>
</evidence>
<dbReference type="InterPro" id="IPR006311">
    <property type="entry name" value="TAT_signal"/>
</dbReference>
<dbReference type="InterPro" id="IPR038162">
    <property type="entry name" value="SoxY_sf"/>
</dbReference>
<dbReference type="RefSeq" id="WP_148916208.1">
    <property type="nucleotide sequence ID" value="NZ_VSZS01000066.1"/>
</dbReference>
<dbReference type="InterPro" id="IPR016568">
    <property type="entry name" value="Sulphur_oxidation_SoxY"/>
</dbReference>
<reference evidence="3 4" key="2">
    <citation type="submission" date="2019-09" db="EMBL/GenBank/DDBJ databases">
        <title>Mesorhizobium sp. MaA-C15 isolated from Microcystis aeruginosa.</title>
        <authorList>
            <person name="Jeong S.E."/>
            <person name="Jin H.M."/>
            <person name="Jeon C.O."/>
        </authorList>
    </citation>
    <scope>NUCLEOTIDE SEQUENCE [LARGE SCALE GENOMIC DNA]</scope>
    <source>
        <strain evidence="3 4">MaA-C15</strain>
    </source>
</reference>
<dbReference type="PROSITE" id="PS51318">
    <property type="entry name" value="TAT"/>
    <property type="match status" value="1"/>
</dbReference>
<proteinExistence type="predicted"/>
<sequence>MTMTRRQALVVTLGISAAAMARMPAYASTEEAEAVVSAFTGGAEPQAGRIVLTVPDVADNGNAVPVSFEVESAMEGDDLVESVIIVADGNPRPEVATFHFTGLSAAAAATTRIRLAQSQTLTAVAKMADGSFIVDRRDISVTVGGCTG</sequence>
<dbReference type="PIRSF" id="PIRSF010312">
    <property type="entry name" value="Sulphur_oxidation_SoxY"/>
    <property type="match status" value="1"/>
</dbReference>
<evidence type="ECO:0000313" key="4">
    <source>
        <dbReference type="Proteomes" id="UP000323258"/>
    </source>
</evidence>
<comment type="caution">
    <text evidence="3">The sequence shown here is derived from an EMBL/GenBank/DDBJ whole genome shotgun (WGS) entry which is preliminary data.</text>
</comment>
<accession>A0A5D4GRL4</accession>
<dbReference type="AlphaFoldDB" id="A0A5D4GRL4"/>
<dbReference type="Pfam" id="PF13501">
    <property type="entry name" value="SoxY"/>
    <property type="match status" value="1"/>
</dbReference>
<organism evidence="3 4">
    <name type="scientific">Neoaquamicrobium microcysteis</name>
    <dbReference type="NCBI Taxonomy" id="2682781"/>
    <lineage>
        <taxon>Bacteria</taxon>
        <taxon>Pseudomonadati</taxon>
        <taxon>Pseudomonadota</taxon>
        <taxon>Alphaproteobacteria</taxon>
        <taxon>Hyphomicrobiales</taxon>
        <taxon>Phyllobacteriaceae</taxon>
        <taxon>Neoaquamicrobium</taxon>
    </lineage>
</organism>
<dbReference type="InterPro" id="IPR032711">
    <property type="entry name" value="SoxY"/>
</dbReference>